<dbReference type="Proteomes" id="UP000287651">
    <property type="component" value="Unassembled WGS sequence"/>
</dbReference>
<feature type="transmembrane region" description="Helical" evidence="8">
    <location>
        <begin position="53"/>
        <end position="73"/>
    </location>
</feature>
<feature type="transmembrane region" description="Helical" evidence="8">
    <location>
        <begin position="85"/>
        <end position="106"/>
    </location>
</feature>
<feature type="signal peptide" evidence="9">
    <location>
        <begin position="1"/>
        <end position="22"/>
    </location>
</feature>
<comment type="caution">
    <text evidence="10">The sequence shown here is derived from an EMBL/GenBank/DDBJ whole genome shotgun (WGS) entry which is preliminary data.</text>
</comment>
<dbReference type="PANTHER" id="PTHR11040">
    <property type="entry name" value="ZINC/IRON TRANSPORTER"/>
    <property type="match status" value="1"/>
</dbReference>
<comment type="caution">
    <text evidence="8">Lacks conserved residue(s) required for the propagation of feature annotation.</text>
</comment>
<dbReference type="InterPro" id="IPR003689">
    <property type="entry name" value="ZIP"/>
</dbReference>
<evidence type="ECO:0000256" key="4">
    <source>
        <dbReference type="ARBA" id="ARBA00022692"/>
    </source>
</evidence>
<reference evidence="10 11" key="1">
    <citation type="journal article" date="2014" name="Agronomy (Basel)">
        <title>A Draft Genome Sequence for Ensete ventricosum, the Drought-Tolerant Tree Against Hunger.</title>
        <authorList>
            <person name="Harrison J."/>
            <person name="Moore K.A."/>
            <person name="Paszkiewicz K."/>
            <person name="Jones T."/>
            <person name="Grant M."/>
            <person name="Ambacheew D."/>
            <person name="Muzemil S."/>
            <person name="Studholme D.J."/>
        </authorList>
    </citation>
    <scope>NUCLEOTIDE SEQUENCE [LARGE SCALE GENOMIC DNA]</scope>
</reference>
<evidence type="ECO:0000256" key="2">
    <source>
        <dbReference type="ARBA" id="ARBA00006939"/>
    </source>
</evidence>
<comment type="similarity">
    <text evidence="2 8">Belongs to the ZIP transporter (TC 2.A.5) family.</text>
</comment>
<dbReference type="EMBL" id="AMZH03008219">
    <property type="protein sequence ID" value="RRT59418.1"/>
    <property type="molecule type" value="Genomic_DNA"/>
</dbReference>
<protein>
    <recommendedName>
        <fullName evidence="12">Fe(2+) transport protein 1</fullName>
    </recommendedName>
</protein>
<evidence type="ECO:0000313" key="11">
    <source>
        <dbReference type="Proteomes" id="UP000287651"/>
    </source>
</evidence>
<dbReference type="AlphaFoldDB" id="A0A426Z609"/>
<feature type="transmembrane region" description="Helical" evidence="8">
    <location>
        <begin position="334"/>
        <end position="353"/>
    </location>
</feature>
<dbReference type="NCBIfam" id="TIGR00820">
    <property type="entry name" value="zip"/>
    <property type="match status" value="1"/>
</dbReference>
<evidence type="ECO:0000313" key="10">
    <source>
        <dbReference type="EMBL" id="RRT59418.1"/>
    </source>
</evidence>
<feature type="transmembrane region" description="Helical" evidence="8">
    <location>
        <begin position="292"/>
        <end position="313"/>
    </location>
</feature>
<organism evidence="10 11">
    <name type="scientific">Ensete ventricosum</name>
    <name type="common">Abyssinian banana</name>
    <name type="synonym">Musa ensete</name>
    <dbReference type="NCBI Taxonomy" id="4639"/>
    <lineage>
        <taxon>Eukaryota</taxon>
        <taxon>Viridiplantae</taxon>
        <taxon>Streptophyta</taxon>
        <taxon>Embryophyta</taxon>
        <taxon>Tracheophyta</taxon>
        <taxon>Spermatophyta</taxon>
        <taxon>Magnoliopsida</taxon>
        <taxon>Liliopsida</taxon>
        <taxon>Zingiberales</taxon>
        <taxon>Musaceae</taxon>
        <taxon>Ensete</taxon>
    </lineage>
</organism>
<evidence type="ECO:0000256" key="6">
    <source>
        <dbReference type="ARBA" id="ARBA00023065"/>
    </source>
</evidence>
<evidence type="ECO:0000256" key="3">
    <source>
        <dbReference type="ARBA" id="ARBA00022448"/>
    </source>
</evidence>
<feature type="chain" id="PRO_5019445901" description="Fe(2+) transport protein 1" evidence="9">
    <location>
        <begin position="23"/>
        <end position="354"/>
    </location>
</feature>
<dbReference type="GO" id="GO:0005886">
    <property type="term" value="C:plasma membrane"/>
    <property type="evidence" value="ECO:0007669"/>
    <property type="project" value="TreeGrafter"/>
</dbReference>
<comment type="subcellular location">
    <subcellularLocation>
        <location evidence="1 8">Membrane</location>
        <topology evidence="1 8">Multi-pass membrane protein</topology>
    </subcellularLocation>
</comment>
<feature type="transmembrane region" description="Helical" evidence="8">
    <location>
        <begin position="126"/>
        <end position="148"/>
    </location>
</feature>
<accession>A0A426Z609</accession>
<proteinExistence type="inferred from homology"/>
<keyword evidence="9" id="KW-0732">Signal</keyword>
<dbReference type="Pfam" id="PF02535">
    <property type="entry name" value="Zip"/>
    <property type="match status" value="1"/>
</dbReference>
<evidence type="ECO:0008006" key="12">
    <source>
        <dbReference type="Google" id="ProtNLM"/>
    </source>
</evidence>
<keyword evidence="6 8" id="KW-0406">Ion transport</keyword>
<sequence length="354" mass="37362">MASRFHNTGVVLLLILCNAVAAANETGSSVPSECDTKFPGGCHNKAAALQLKLIAIAAILVASMLGVCLPLVARSVPALGPDRDLFVVVKTFASGVILATGYMHVLPDSFDDLGSPCLPEDPWSKFPFTTFVAMLSAIGTLMLDSMMLTSYNKRRAKVSSATVTGHDMVPVPHGHGHWAVPQLDADGKDGREAVVLRNRIIAQVLEMGIIVHSVVIGLSMGASENVCTIRPLVAALCFHQLFEGMGLGGCILQAEYGMKMRGVLAFFFAVTTPFGVALGIGLSNTYRDNSPTALIVVGLLNAASAGLLNYTALVDLLAHDFMGPKLQGRPKLQLWAYVAVLLGAGGMSLMAKWA</sequence>
<keyword evidence="3 8" id="KW-0813">Transport</keyword>
<name>A0A426Z609_ENSVE</name>
<keyword evidence="5 8" id="KW-1133">Transmembrane helix</keyword>
<evidence type="ECO:0000256" key="7">
    <source>
        <dbReference type="ARBA" id="ARBA00023136"/>
    </source>
</evidence>
<dbReference type="PANTHER" id="PTHR11040:SF41">
    <property type="entry name" value="ZINC TRANSPORTER 7"/>
    <property type="match status" value="1"/>
</dbReference>
<keyword evidence="7 8" id="KW-0472">Membrane</keyword>
<evidence type="ECO:0000256" key="9">
    <source>
        <dbReference type="SAM" id="SignalP"/>
    </source>
</evidence>
<dbReference type="InterPro" id="IPR004698">
    <property type="entry name" value="Zn/Fe_permease_fun/pln"/>
</dbReference>
<dbReference type="GO" id="GO:0005385">
    <property type="term" value="F:zinc ion transmembrane transporter activity"/>
    <property type="evidence" value="ECO:0007669"/>
    <property type="project" value="InterPro"/>
</dbReference>
<evidence type="ECO:0000256" key="1">
    <source>
        <dbReference type="ARBA" id="ARBA00004141"/>
    </source>
</evidence>
<evidence type="ECO:0000256" key="8">
    <source>
        <dbReference type="RuleBase" id="RU362088"/>
    </source>
</evidence>
<gene>
    <name evidence="10" type="ORF">B296_00042908</name>
</gene>
<evidence type="ECO:0000256" key="5">
    <source>
        <dbReference type="ARBA" id="ARBA00022989"/>
    </source>
</evidence>
<feature type="transmembrane region" description="Helical" evidence="8">
    <location>
        <begin position="264"/>
        <end position="286"/>
    </location>
</feature>
<keyword evidence="4 8" id="KW-0812">Transmembrane</keyword>